<dbReference type="Gene3D" id="1.20.58.410">
    <property type="entry name" value="Release factor"/>
    <property type="match status" value="1"/>
</dbReference>
<protein>
    <recommendedName>
        <fullName evidence="4 5">Peptide chain release factor 2</fullName>
        <shortName evidence="4">RF-2</shortName>
    </recommendedName>
</protein>
<sequence length="360" mass="39908">MQPLIKRLKELETQVNAALTRLNIEAKKAVIATLEGQLAAPEVWHNPSHAQDLSKQLAAATSVVHPWITLKTQTSDLLELMDLDDDSLLAEFEGQIIALEKEFASLRKDLLFDGEYDDHNAIVRLSAGAGGTDAQDWTEMLERMYLRWSEKSGMLATTIERASGEEAGVKSVVIDVTGPFAYGKLRSENGVHRLVRLSPFNSDNLRQTSFALVEVLPKIDTPDEVKIDDKDLKIDVYRAGGHGGQSVNTTDSAVRVTHIPTGLVVAIQNERSQLQNRETAMKILRSKLAKMQLDQHSSSISELQAGESANWGSQIRNYVLHPYTLIKDTRTKYETNNVQGVLDGDLDAFMTAFLEAPETI</sequence>
<dbReference type="EMBL" id="SCKX01000001">
    <property type="protein sequence ID" value="RWZ78584.1"/>
    <property type="molecule type" value="Genomic_DNA"/>
</dbReference>
<dbReference type="InterPro" id="IPR045853">
    <property type="entry name" value="Pep_chain_release_fac_I_sf"/>
</dbReference>
<dbReference type="GO" id="GO:0016149">
    <property type="term" value="F:translation release factor activity, codon specific"/>
    <property type="evidence" value="ECO:0007669"/>
    <property type="project" value="UniProtKB-UniRule"/>
</dbReference>
<evidence type="ECO:0000313" key="8">
    <source>
        <dbReference type="Proteomes" id="UP000289257"/>
    </source>
</evidence>
<comment type="subcellular location">
    <subcellularLocation>
        <location evidence="4">Cytoplasm</location>
    </subcellularLocation>
</comment>
<dbReference type="Gene3D" id="3.30.160.20">
    <property type="match status" value="1"/>
</dbReference>
<evidence type="ECO:0000313" key="7">
    <source>
        <dbReference type="EMBL" id="RWZ78584.1"/>
    </source>
</evidence>
<reference evidence="7" key="1">
    <citation type="submission" date="2019-01" db="EMBL/GenBank/DDBJ databases">
        <title>Genomic signatures and co-occurrence patterns of the ultra-small Saccharimodia (Patescibacteria phylum) suggest a symbiotic lifestyle.</title>
        <authorList>
            <person name="Lemos L."/>
            <person name="Medeiros J."/>
            <person name="Andreote F."/>
            <person name="Fernandes G."/>
            <person name="Varani A."/>
            <person name="Oliveira G."/>
            <person name="Pylro V."/>
        </authorList>
    </citation>
    <scope>NUCLEOTIDE SEQUENCE [LARGE SCALE GENOMIC DNA]</scope>
    <source>
        <strain evidence="7">AMD02</strain>
    </source>
</reference>
<dbReference type="FunFam" id="3.30.160.20:FF:000004">
    <property type="entry name" value="Peptide chain release factor 1"/>
    <property type="match status" value="1"/>
</dbReference>
<dbReference type="InterPro" id="IPR004374">
    <property type="entry name" value="PrfB"/>
</dbReference>
<keyword evidence="8" id="KW-1185">Reference proteome</keyword>
<feature type="modified residue" description="N5-methylglutamine" evidence="4">
    <location>
        <position position="245"/>
    </location>
</feature>
<dbReference type="Gene3D" id="3.30.70.1660">
    <property type="match status" value="1"/>
</dbReference>
<organism evidence="7 8">
    <name type="scientific">Candidatus Microsaccharimonas sossegonensis</name>
    <dbReference type="NCBI Taxonomy" id="2506948"/>
    <lineage>
        <taxon>Bacteria</taxon>
        <taxon>Candidatus Saccharimonadota</taxon>
        <taxon>Candidatus Saccharimonadia</taxon>
        <taxon>Candidatus Saccharimonadales</taxon>
        <taxon>Candidatus Saccharimonadaceae</taxon>
        <taxon>Candidatus Microsaccharimonas</taxon>
    </lineage>
</organism>
<comment type="similarity">
    <text evidence="1 4">Belongs to the prokaryotic/mitochondrial release factor family.</text>
</comment>
<evidence type="ECO:0000256" key="4">
    <source>
        <dbReference type="HAMAP-Rule" id="MF_00094"/>
    </source>
</evidence>
<dbReference type="PANTHER" id="PTHR43116:SF3">
    <property type="entry name" value="CLASS I PEPTIDE CHAIN RELEASE FACTOR"/>
    <property type="match status" value="1"/>
</dbReference>
<feature type="domain" description="Prokaryotic-type class I peptide chain release factors" evidence="6">
    <location>
        <begin position="238"/>
        <end position="254"/>
    </location>
</feature>
<dbReference type="InterPro" id="IPR000352">
    <property type="entry name" value="Pep_chain_release_fac_I"/>
</dbReference>
<comment type="caution">
    <text evidence="7">The sequence shown here is derived from an EMBL/GenBank/DDBJ whole genome shotgun (WGS) entry which is preliminary data.</text>
</comment>
<dbReference type="PROSITE" id="PS00745">
    <property type="entry name" value="RF_PROK_I"/>
    <property type="match status" value="1"/>
</dbReference>
<evidence type="ECO:0000256" key="1">
    <source>
        <dbReference type="ARBA" id="ARBA00010835"/>
    </source>
</evidence>
<keyword evidence="3 4" id="KW-0648">Protein biosynthesis</keyword>
<dbReference type="Pfam" id="PF03462">
    <property type="entry name" value="PCRF"/>
    <property type="match status" value="1"/>
</dbReference>
<dbReference type="AlphaFoldDB" id="A0A4Q0AHJ5"/>
<dbReference type="Proteomes" id="UP000289257">
    <property type="component" value="Unassembled WGS sequence"/>
</dbReference>
<evidence type="ECO:0000259" key="6">
    <source>
        <dbReference type="PROSITE" id="PS00745"/>
    </source>
</evidence>
<keyword evidence="4" id="KW-0963">Cytoplasm</keyword>
<gene>
    <name evidence="4" type="primary">prfB</name>
    <name evidence="7" type="ORF">EOT05_02435</name>
</gene>
<dbReference type="HAMAP" id="MF_00094">
    <property type="entry name" value="Rel_fac_2"/>
    <property type="match status" value="1"/>
</dbReference>
<proteinExistence type="inferred from homology"/>
<dbReference type="Pfam" id="PF00472">
    <property type="entry name" value="RF-1"/>
    <property type="match status" value="1"/>
</dbReference>
<dbReference type="NCBIfam" id="TIGR00020">
    <property type="entry name" value="prfB"/>
    <property type="match status" value="1"/>
</dbReference>
<accession>A0A4Q0AHJ5</accession>
<dbReference type="InterPro" id="IPR005139">
    <property type="entry name" value="PCRF"/>
</dbReference>
<dbReference type="SUPFAM" id="SSF75620">
    <property type="entry name" value="Release factor"/>
    <property type="match status" value="1"/>
</dbReference>
<evidence type="ECO:0000256" key="3">
    <source>
        <dbReference type="ARBA" id="ARBA00022917"/>
    </source>
</evidence>
<dbReference type="PANTHER" id="PTHR43116">
    <property type="entry name" value="PEPTIDE CHAIN RELEASE FACTOR 2"/>
    <property type="match status" value="1"/>
</dbReference>
<evidence type="ECO:0000256" key="2">
    <source>
        <dbReference type="ARBA" id="ARBA00022481"/>
    </source>
</evidence>
<dbReference type="SMART" id="SM00937">
    <property type="entry name" value="PCRF"/>
    <property type="match status" value="1"/>
</dbReference>
<keyword evidence="2 4" id="KW-0488">Methylation</keyword>
<dbReference type="GO" id="GO:0005737">
    <property type="term" value="C:cytoplasm"/>
    <property type="evidence" value="ECO:0007669"/>
    <property type="project" value="UniProtKB-SubCell"/>
</dbReference>
<comment type="PTM">
    <text evidence="4">Methylated by PrmC. Methylation increases the termination efficiency of RF2.</text>
</comment>
<name>A0A4Q0AHJ5_9BACT</name>
<comment type="function">
    <text evidence="4">Peptide chain release factor 2 directs the termination of translation in response to the peptide chain termination codons UGA and UAA.</text>
</comment>
<evidence type="ECO:0000256" key="5">
    <source>
        <dbReference type="NCBIfam" id="TIGR00020"/>
    </source>
</evidence>